<evidence type="ECO:0000256" key="3">
    <source>
        <dbReference type="ARBA" id="ARBA00022806"/>
    </source>
</evidence>
<evidence type="ECO:0000256" key="2">
    <source>
        <dbReference type="ARBA" id="ARBA00022801"/>
    </source>
</evidence>
<keyword evidence="8 9" id="KW-0804">Transcription</keyword>
<keyword evidence="2 9" id="KW-0378">Hydrolase</keyword>
<dbReference type="SMART" id="SM00487">
    <property type="entry name" value="DEXDc"/>
    <property type="match status" value="1"/>
</dbReference>
<feature type="coiled-coil region" evidence="10">
    <location>
        <begin position="639"/>
        <end position="666"/>
    </location>
</feature>
<evidence type="ECO:0000256" key="4">
    <source>
        <dbReference type="ARBA" id="ARBA00022840"/>
    </source>
</evidence>
<dbReference type="InterPro" id="IPR057342">
    <property type="entry name" value="DEXDc_RapA"/>
</dbReference>
<dbReference type="PANTHER" id="PTHR45766">
    <property type="entry name" value="DNA ANNEALING HELICASE AND ENDONUCLEASE ZRANB3 FAMILY MEMBER"/>
    <property type="match status" value="1"/>
</dbReference>
<keyword evidence="14" id="KW-1185">Reference proteome</keyword>
<organism evidence="13 14">
    <name type="scientific">Agaribacter flavus</name>
    <dbReference type="NCBI Taxonomy" id="1902781"/>
    <lineage>
        <taxon>Bacteria</taxon>
        <taxon>Pseudomonadati</taxon>
        <taxon>Pseudomonadota</taxon>
        <taxon>Gammaproteobacteria</taxon>
        <taxon>Alteromonadales</taxon>
        <taxon>Alteromonadaceae</taxon>
        <taxon>Agaribacter</taxon>
    </lineage>
</organism>
<dbReference type="Gene3D" id="6.10.140.2230">
    <property type="match status" value="1"/>
</dbReference>
<dbReference type="CDD" id="cd18011">
    <property type="entry name" value="DEXDc_RapA"/>
    <property type="match status" value="1"/>
</dbReference>
<proteinExistence type="inferred from homology"/>
<keyword evidence="5 9" id="KW-0805">Transcription regulation</keyword>
<dbReference type="Pfam" id="PF18337">
    <property type="entry name" value="Tudor_RapA"/>
    <property type="match status" value="1"/>
</dbReference>
<dbReference type="Gene3D" id="3.40.50.10810">
    <property type="entry name" value="Tandem AAA-ATPase domain"/>
    <property type="match status" value="1"/>
</dbReference>
<dbReference type="SUPFAM" id="SSF52540">
    <property type="entry name" value="P-loop containing nucleoside triphosphate hydrolases"/>
    <property type="match status" value="2"/>
</dbReference>
<dbReference type="Proteomes" id="UP001595478">
    <property type="component" value="Unassembled WGS sequence"/>
</dbReference>
<keyword evidence="7 9" id="KW-0010">Activator</keyword>
<dbReference type="Pfam" id="PF00271">
    <property type="entry name" value="Helicase_C"/>
    <property type="match status" value="1"/>
</dbReference>
<dbReference type="EC" id="3.6.4.-" evidence="9"/>
<evidence type="ECO:0000313" key="14">
    <source>
        <dbReference type="Proteomes" id="UP001595478"/>
    </source>
</evidence>
<feature type="short sequence motif" description="DEAH box" evidence="9">
    <location>
        <begin position="282"/>
        <end position="285"/>
    </location>
</feature>
<comment type="function">
    <text evidence="9">Transcription regulator that activates transcription by stimulating RNA polymerase (RNAP) recycling in case of stress conditions such as supercoiled DNA or high salt concentrations. Probably acts by releasing the RNAP, when it is trapped or immobilized on tightly supercoiled DNA. Does not activate transcription on linear DNA. Probably not involved in DNA repair.</text>
</comment>
<dbReference type="InterPro" id="IPR038718">
    <property type="entry name" value="SNF2-like_sf"/>
</dbReference>
<dbReference type="InterPro" id="IPR022737">
    <property type="entry name" value="RapA_C"/>
</dbReference>
<dbReference type="InterPro" id="IPR027417">
    <property type="entry name" value="P-loop_NTPase"/>
</dbReference>
<dbReference type="Gene3D" id="3.40.50.300">
    <property type="entry name" value="P-loop containing nucleotide triphosphate hydrolases"/>
    <property type="match status" value="1"/>
</dbReference>
<keyword evidence="4 9" id="KW-0067">ATP-binding</keyword>
<dbReference type="InterPro" id="IPR014001">
    <property type="entry name" value="Helicase_ATP-bd"/>
</dbReference>
<dbReference type="Gene3D" id="6.10.140.1500">
    <property type="match status" value="1"/>
</dbReference>
<dbReference type="InterPro" id="IPR023949">
    <property type="entry name" value="Helicase_RapA"/>
</dbReference>
<dbReference type="Pfam" id="PF12137">
    <property type="entry name" value="RapA_C"/>
    <property type="match status" value="1"/>
</dbReference>
<dbReference type="PANTHER" id="PTHR45766:SF6">
    <property type="entry name" value="SWI_SNF-RELATED MATRIX-ASSOCIATED ACTIN-DEPENDENT REGULATOR OF CHROMATIN SUBFAMILY A-LIKE PROTEIN 1"/>
    <property type="match status" value="1"/>
</dbReference>
<name>A0ABV7FVB2_9ALTE</name>
<dbReference type="HAMAP" id="MF_01821">
    <property type="entry name" value="Helicase_RapA"/>
    <property type="match status" value="1"/>
</dbReference>
<dbReference type="NCBIfam" id="NF003426">
    <property type="entry name" value="PRK04914.1"/>
    <property type="match status" value="1"/>
</dbReference>
<keyword evidence="1 9" id="KW-0547">Nucleotide-binding</keyword>
<evidence type="ECO:0000256" key="6">
    <source>
        <dbReference type="ARBA" id="ARBA00023125"/>
    </source>
</evidence>
<dbReference type="InterPro" id="IPR040766">
    <property type="entry name" value="Tudor_2_RapA"/>
</dbReference>
<evidence type="ECO:0000256" key="1">
    <source>
        <dbReference type="ARBA" id="ARBA00022741"/>
    </source>
</evidence>
<keyword evidence="6 9" id="KW-0238">DNA-binding</keyword>
<dbReference type="Gene3D" id="2.30.30.930">
    <property type="match status" value="1"/>
</dbReference>
<protein>
    <recommendedName>
        <fullName evidence="9">RNA polymerase-associated protein RapA</fullName>
        <ecNumber evidence="9">3.6.4.-</ecNumber>
    </recommendedName>
    <alternativeName>
        <fullName evidence="9">ATP-dependent helicase HepA</fullName>
    </alternativeName>
</protein>
<comment type="subunit">
    <text evidence="9">Interacts with the RNAP. Has a higher affinity for the core RNAP than for the holoenzyme. Its ATPase activity is stimulated by binding to RNAP.</text>
</comment>
<sequence length="940" mass="106415">MSQQIEYVVGQRWLSNSEVDLGLGVVMAEDIRSVLVLFPAVNEERNYAKKQNALARLILSDGETATHVDGWTITVEKATEQDGLYTYSGKRHDTEEYASIVEVALDHHVKVHQPEKRLFLGQLDDPKWFDTRLSCWQQQYDFASSDAVGLIGARVELIPHQIHIAHEVGKRYAPRVLLADEVGLGKTIEAALIIHQQLLSGRAKRVLICVPSPLVHQWLVEMLRRVNLHFSVFDEERIEAVKESGENPFSQEQLVLCSQSFIEEEEVLHQALSVDWDMLVVDEAHHLKWTPDAPSSAYLAIEKLSHKATSILLLTATPDQLGHESHFARLRLLDPARFHSYQSFVEEEAKYSELAQAVNPLLNDEPLSDEEITQLQAVSADVDPVNLDTPEERQKLVADLIDRHGTGRLMFRNRRASISGFPKRIAHSVPLKLPKEYALLHDPADDIATQLHPERSAILDDKWPLFDSRIQWLIKLLEDVQGDKVLLICAYASTAMQLAEYLRSKTSVRHTVFHEGMSIVERDKAAHFFATSEQGAQIMLCSEIGSEGRNFQFCRHLVLFDLPLNPDLLEQRIGRLDRIGQMHDVNIYLPYFENHPQAVLFNWYHYGLNAFTHTCPVGSDVYEALHSDLHAALQSPEDMENWQDLVEQANNLSKTLKADIERGRDRLLELNSSGGDKVEAVIDRIIGADNAVKMMKFMSRLLDSLGVIQEEKDDQVFILRQGESMMFPIPGLHEEGTEVTYKRSVATQLEHVHYLSGDSEIVTHCIDAILTDVVGKSSVCFVNQVDAPVGAFWLEIIGVLAPVTDAKWQLYRYLPATPIRLCINAKYEAEDIHFESIFKVKPKMAQQLITALSEQLKTAVDKGLSLANESLLGIKNDALNNMQASIDNEVERLKHLQAHNPSIRDEEVQFLVEQKQHLMQVISEATPYLDSVRLVINNPK</sequence>
<evidence type="ECO:0000259" key="11">
    <source>
        <dbReference type="PROSITE" id="PS51192"/>
    </source>
</evidence>
<evidence type="ECO:0000259" key="12">
    <source>
        <dbReference type="PROSITE" id="PS51194"/>
    </source>
</evidence>
<feature type="binding site" evidence="9">
    <location>
        <begin position="180"/>
        <end position="187"/>
    </location>
    <ligand>
        <name>ATP</name>
        <dbReference type="ChEBI" id="CHEBI:30616"/>
    </ligand>
</feature>
<dbReference type="Gene3D" id="3.30.360.80">
    <property type="match status" value="1"/>
</dbReference>
<feature type="domain" description="Helicase ATP-binding" evidence="11">
    <location>
        <begin position="167"/>
        <end position="336"/>
    </location>
</feature>
<feature type="domain" description="Helicase C-terminal" evidence="12">
    <location>
        <begin position="472"/>
        <end position="640"/>
    </location>
</feature>
<evidence type="ECO:0000256" key="9">
    <source>
        <dbReference type="HAMAP-Rule" id="MF_01821"/>
    </source>
</evidence>
<dbReference type="RefSeq" id="WP_376920524.1">
    <property type="nucleotide sequence ID" value="NZ_JBHRSW010000021.1"/>
</dbReference>
<evidence type="ECO:0000256" key="7">
    <source>
        <dbReference type="ARBA" id="ARBA00023159"/>
    </source>
</evidence>
<dbReference type="InterPro" id="IPR001650">
    <property type="entry name" value="Helicase_C-like"/>
</dbReference>
<reference evidence="14" key="1">
    <citation type="journal article" date="2019" name="Int. J. Syst. Evol. Microbiol.">
        <title>The Global Catalogue of Microorganisms (GCM) 10K type strain sequencing project: providing services to taxonomists for standard genome sequencing and annotation.</title>
        <authorList>
            <consortium name="The Broad Institute Genomics Platform"/>
            <consortium name="The Broad Institute Genome Sequencing Center for Infectious Disease"/>
            <person name="Wu L."/>
            <person name="Ma J."/>
        </authorList>
    </citation>
    <scope>NUCLEOTIDE SEQUENCE [LARGE SCALE GENOMIC DNA]</scope>
    <source>
        <strain evidence="14">KCTC 52473</strain>
    </source>
</reference>
<gene>
    <name evidence="9 13" type="primary">rapA</name>
    <name evidence="13" type="ORF">ACFOHL_12265</name>
</gene>
<dbReference type="PROSITE" id="PS51194">
    <property type="entry name" value="HELICASE_CTER"/>
    <property type="match status" value="1"/>
</dbReference>
<dbReference type="InterPro" id="IPR049730">
    <property type="entry name" value="SNF2/RAD54-like_C"/>
</dbReference>
<comment type="similarity">
    <text evidence="9">Belongs to the SNF2/RAD54 helicase family. RapA subfamily.</text>
</comment>
<comment type="caution">
    <text evidence="13">The sequence shown here is derived from an EMBL/GenBank/DDBJ whole genome shotgun (WGS) entry which is preliminary data.</text>
</comment>
<evidence type="ECO:0000256" key="8">
    <source>
        <dbReference type="ARBA" id="ARBA00023163"/>
    </source>
</evidence>
<dbReference type="PROSITE" id="PS51192">
    <property type="entry name" value="HELICASE_ATP_BIND_1"/>
    <property type="match status" value="1"/>
</dbReference>
<dbReference type="InterPro" id="IPR000330">
    <property type="entry name" value="SNF2_N"/>
</dbReference>
<dbReference type="SMART" id="SM00490">
    <property type="entry name" value="HELICc"/>
    <property type="match status" value="1"/>
</dbReference>
<dbReference type="InterPro" id="IPR040765">
    <property type="entry name" value="Tudor_1_RapA"/>
</dbReference>
<evidence type="ECO:0000256" key="10">
    <source>
        <dbReference type="SAM" id="Coils"/>
    </source>
</evidence>
<accession>A0ABV7FVB2</accession>
<evidence type="ECO:0000313" key="13">
    <source>
        <dbReference type="EMBL" id="MFC3122396.1"/>
    </source>
</evidence>
<dbReference type="Pfam" id="PF18339">
    <property type="entry name" value="Tudor_1_RapA"/>
    <property type="match status" value="1"/>
</dbReference>
<dbReference type="EMBL" id="JBHRSW010000021">
    <property type="protein sequence ID" value="MFC3122396.1"/>
    <property type="molecule type" value="Genomic_DNA"/>
</dbReference>
<keyword evidence="10" id="KW-0175">Coiled coil</keyword>
<dbReference type="Gene3D" id="2.30.30.140">
    <property type="match status" value="1"/>
</dbReference>
<dbReference type="CDD" id="cd18793">
    <property type="entry name" value="SF2_C_SNF"/>
    <property type="match status" value="1"/>
</dbReference>
<dbReference type="Pfam" id="PF00176">
    <property type="entry name" value="SNF2-rel_dom"/>
    <property type="match status" value="1"/>
</dbReference>
<evidence type="ECO:0000256" key="5">
    <source>
        <dbReference type="ARBA" id="ARBA00023015"/>
    </source>
</evidence>
<keyword evidence="3 9" id="KW-0347">Helicase</keyword>